<dbReference type="InterPro" id="IPR029052">
    <property type="entry name" value="Metallo-depent_PP-like"/>
</dbReference>
<dbReference type="InterPro" id="IPR004843">
    <property type="entry name" value="Calcineurin-like_PHP"/>
</dbReference>
<sequence length="340" mass="36804">MRVRRTPVISACVALVALTIGIPSATASSGGHTDDSYTFAVIGDIPYGPTQIAAFPKVVQQLNADPKVKLVSHLGDIKDGSSQCTDEYFAQVKTQFDKFADPLVYTVGDNEWTDCHRANNGSYNPLERLAKIRSTFFPTPGQTLGQHPAKVTTQAAQGIPEDVRFTRDDVAFAAVHVVGSNNSLAPWTGKTAPTPEQTAEVLGRTAAVIQNIRDTFAQARQEHNKSVVILTQADMFDPTVTNPTYADYFAFQPIVQALAQEASAFPGPVYLFNGDSHVYNSDQPLAAGSKWLSLYGVTKPVTNLSRVTIDGSTAVNNYLRVTIDPHSKAVLSWTRVPFSS</sequence>
<dbReference type="EMBL" id="BAAANE010000004">
    <property type="protein sequence ID" value="GAA1630463.1"/>
    <property type="molecule type" value="Genomic_DNA"/>
</dbReference>
<name>A0ABN2F534_9ACTN</name>
<comment type="caution">
    <text evidence="3">The sequence shown here is derived from an EMBL/GenBank/DDBJ whole genome shotgun (WGS) entry which is preliminary data.</text>
</comment>
<dbReference type="SUPFAM" id="SSF56300">
    <property type="entry name" value="Metallo-dependent phosphatases"/>
    <property type="match status" value="1"/>
</dbReference>
<evidence type="ECO:0000256" key="1">
    <source>
        <dbReference type="SAM" id="SignalP"/>
    </source>
</evidence>
<evidence type="ECO:0000313" key="4">
    <source>
        <dbReference type="Proteomes" id="UP001501319"/>
    </source>
</evidence>
<evidence type="ECO:0000313" key="3">
    <source>
        <dbReference type="EMBL" id="GAA1630463.1"/>
    </source>
</evidence>
<proteinExistence type="predicted"/>
<keyword evidence="4" id="KW-1185">Reference proteome</keyword>
<dbReference type="Pfam" id="PF00149">
    <property type="entry name" value="Metallophos"/>
    <property type="match status" value="1"/>
</dbReference>
<organism evidence="3 4">
    <name type="scientific">Kribbella alba</name>
    <dbReference type="NCBI Taxonomy" id="190197"/>
    <lineage>
        <taxon>Bacteria</taxon>
        <taxon>Bacillati</taxon>
        <taxon>Actinomycetota</taxon>
        <taxon>Actinomycetes</taxon>
        <taxon>Propionibacteriales</taxon>
        <taxon>Kribbellaceae</taxon>
        <taxon>Kribbella</taxon>
    </lineage>
</organism>
<dbReference type="Proteomes" id="UP001501319">
    <property type="component" value="Unassembled WGS sequence"/>
</dbReference>
<evidence type="ECO:0000259" key="2">
    <source>
        <dbReference type="Pfam" id="PF00149"/>
    </source>
</evidence>
<gene>
    <name evidence="3" type="ORF">GCM10009744_18160</name>
</gene>
<protein>
    <recommendedName>
        <fullName evidence="2">Calcineurin-like phosphoesterase domain-containing protein</fullName>
    </recommendedName>
</protein>
<keyword evidence="1" id="KW-0732">Signal</keyword>
<feature type="domain" description="Calcineurin-like phosphoesterase" evidence="2">
    <location>
        <begin position="38"/>
        <end position="139"/>
    </location>
</feature>
<feature type="chain" id="PRO_5045666601" description="Calcineurin-like phosphoesterase domain-containing protein" evidence="1">
    <location>
        <begin position="28"/>
        <end position="340"/>
    </location>
</feature>
<feature type="signal peptide" evidence="1">
    <location>
        <begin position="1"/>
        <end position="27"/>
    </location>
</feature>
<accession>A0ABN2F534</accession>
<reference evidence="3 4" key="1">
    <citation type="journal article" date="2019" name="Int. J. Syst. Evol. Microbiol.">
        <title>The Global Catalogue of Microorganisms (GCM) 10K type strain sequencing project: providing services to taxonomists for standard genome sequencing and annotation.</title>
        <authorList>
            <consortium name="The Broad Institute Genomics Platform"/>
            <consortium name="The Broad Institute Genome Sequencing Center for Infectious Disease"/>
            <person name="Wu L."/>
            <person name="Ma J."/>
        </authorList>
    </citation>
    <scope>NUCLEOTIDE SEQUENCE [LARGE SCALE GENOMIC DNA]</scope>
    <source>
        <strain evidence="3 4">JCM 14306</strain>
    </source>
</reference>
<dbReference type="RefSeq" id="WP_344110512.1">
    <property type="nucleotide sequence ID" value="NZ_BAAANE010000004.1"/>
</dbReference>